<dbReference type="RefSeq" id="WP_003759153.1">
    <property type="nucleotide sequence ID" value="NZ_GL538354.1"/>
</dbReference>
<keyword evidence="6" id="KW-1185">Reference proteome</keyword>
<keyword evidence="3" id="KW-0238">DNA-binding</keyword>
<dbReference type="eggNOG" id="COG0732">
    <property type="taxonomic scope" value="Bacteria"/>
</dbReference>
<evidence type="ECO:0000313" key="6">
    <source>
        <dbReference type="Proteomes" id="UP000010119"/>
    </source>
</evidence>
<dbReference type="AlphaFoldDB" id="D7UY96"/>
<dbReference type="Gene3D" id="3.90.220.20">
    <property type="entry name" value="DNA methylase specificity domains"/>
    <property type="match status" value="1"/>
</dbReference>
<dbReference type="InterPro" id="IPR044946">
    <property type="entry name" value="Restrct_endonuc_typeI_TRD_sf"/>
</dbReference>
<reference evidence="5" key="1">
    <citation type="submission" date="2010-06" db="EMBL/GenBank/DDBJ databases">
        <authorList>
            <person name="Muzny D."/>
            <person name="Qin X."/>
            <person name="Buhay C."/>
            <person name="Dugan-Rocha S."/>
            <person name="Ding Y."/>
            <person name="Chen G."/>
            <person name="Hawes A."/>
            <person name="Holder M."/>
            <person name="Jhangiani S."/>
            <person name="Johnson A."/>
            <person name="Khan Z."/>
            <person name="Li Z."/>
            <person name="Liu W."/>
            <person name="Liu X."/>
            <person name="Perez L."/>
            <person name="Shen H."/>
            <person name="Wang Q."/>
            <person name="Watt J."/>
            <person name="Xi L."/>
            <person name="Xin Y."/>
            <person name="Zhou J."/>
            <person name="Deng J."/>
            <person name="Jiang H."/>
            <person name="Liu Y."/>
            <person name="Qu J."/>
            <person name="Song X.-Z."/>
            <person name="Zhang L."/>
            <person name="Villasana D."/>
            <person name="Johnson A."/>
            <person name="Liu J."/>
            <person name="Liyanage D."/>
            <person name="Lorensuhewa L."/>
            <person name="Robinson T."/>
            <person name="Song A."/>
            <person name="Song B.-B."/>
            <person name="Dinh H."/>
            <person name="Thornton R."/>
            <person name="Coyle M."/>
            <person name="Francisco L."/>
            <person name="Jackson L."/>
            <person name="Javaid M."/>
            <person name="Korchina V."/>
            <person name="Kovar C."/>
            <person name="Mata R."/>
            <person name="Mathew T."/>
            <person name="Ngo R."/>
            <person name="Nguyen L."/>
            <person name="Nguyen N."/>
            <person name="Okwuonu G."/>
            <person name="Ongeri F."/>
            <person name="Pham C."/>
            <person name="Simmons D."/>
            <person name="Wilczek-Boney K."/>
            <person name="Hale W."/>
            <person name="Jakkamsetti A."/>
            <person name="Pham P."/>
            <person name="Ruth R."/>
            <person name="San Lucas F."/>
            <person name="Warren J."/>
            <person name="Zhang J."/>
            <person name="Zhao Z."/>
            <person name="Zhou C."/>
            <person name="Zhu D."/>
            <person name="Lee S."/>
            <person name="Bess C."/>
            <person name="Blankenburg K."/>
            <person name="Forbes L."/>
            <person name="Fu Q."/>
            <person name="Gubbala S."/>
            <person name="Hirani K."/>
            <person name="Jayaseelan J.C."/>
            <person name="Lara F."/>
            <person name="Munidasa M."/>
            <person name="Palculict T."/>
            <person name="Patil S."/>
            <person name="Pu L.-L."/>
            <person name="Saada N."/>
            <person name="Tang L."/>
            <person name="Weissenberger G."/>
            <person name="Zhu Y."/>
            <person name="Hemphill L."/>
            <person name="Shang Y."/>
            <person name="Youmans B."/>
            <person name="Ayvaz T."/>
            <person name="Ross M."/>
            <person name="Santibanez J."/>
            <person name="Aqrawi P."/>
            <person name="Gross S."/>
            <person name="Joshi V."/>
            <person name="Fowler G."/>
            <person name="Nazareth L."/>
            <person name="Reid J."/>
            <person name="Worley K."/>
            <person name="Petrosino J."/>
            <person name="Highlander S."/>
            <person name="Gibbs R."/>
        </authorList>
    </citation>
    <scope>NUCLEOTIDE SEQUENCE [LARGE SCALE GENOMIC DNA]</scope>
    <source>
        <strain evidence="5">DSM 20601</strain>
    </source>
</reference>
<evidence type="ECO:0000256" key="1">
    <source>
        <dbReference type="ARBA" id="ARBA00010923"/>
    </source>
</evidence>
<dbReference type="Proteomes" id="UP000010119">
    <property type="component" value="Unassembled WGS sequence"/>
</dbReference>
<comment type="caution">
    <text evidence="5">The sequence shown here is derived from an EMBL/GenBank/DDBJ whole genome shotgun (WGS) entry which is preliminary data.</text>
</comment>
<feature type="domain" description="Type I restriction modification DNA specificity" evidence="4">
    <location>
        <begin position="32"/>
        <end position="191"/>
    </location>
</feature>
<dbReference type="PANTHER" id="PTHR30408:SF12">
    <property type="entry name" value="TYPE I RESTRICTION ENZYME MJAVIII SPECIFICITY SUBUNIT"/>
    <property type="match status" value="1"/>
</dbReference>
<dbReference type="InterPro" id="IPR052021">
    <property type="entry name" value="Type-I_RS_S_subunit"/>
</dbReference>
<comment type="similarity">
    <text evidence="1">Belongs to the type-I restriction system S methylase family.</text>
</comment>
<accession>D7UY96</accession>
<evidence type="ECO:0000256" key="3">
    <source>
        <dbReference type="ARBA" id="ARBA00023125"/>
    </source>
</evidence>
<dbReference type="HOGENOM" id="CLU_021095_9_4_9"/>
<evidence type="ECO:0000259" key="4">
    <source>
        <dbReference type="Pfam" id="PF01420"/>
    </source>
</evidence>
<dbReference type="GO" id="GO:0003677">
    <property type="term" value="F:DNA binding"/>
    <property type="evidence" value="ECO:0007669"/>
    <property type="project" value="UniProtKB-KW"/>
</dbReference>
<name>D7UY96_LISGR</name>
<evidence type="ECO:0000313" key="5">
    <source>
        <dbReference type="EMBL" id="EFI83883.1"/>
    </source>
</evidence>
<dbReference type="SUPFAM" id="SSF116734">
    <property type="entry name" value="DNA methylase specificity domain"/>
    <property type="match status" value="1"/>
</dbReference>
<proteinExistence type="inferred from homology"/>
<gene>
    <name evidence="5" type="ORF">HMPREF0556_11471</name>
</gene>
<protein>
    <submittedName>
        <fullName evidence="5">Type I restriction modification DNA specificity domain protein</fullName>
    </submittedName>
</protein>
<dbReference type="STRING" id="525367.HMPREF0556_11471"/>
<dbReference type="Gene3D" id="1.10.287.1120">
    <property type="entry name" value="Bipartite methylase S protein"/>
    <property type="match status" value="1"/>
</dbReference>
<dbReference type="Pfam" id="PF01420">
    <property type="entry name" value="Methylase_S"/>
    <property type="match status" value="1"/>
</dbReference>
<keyword evidence="2" id="KW-0680">Restriction system</keyword>
<dbReference type="CDD" id="cd17262">
    <property type="entry name" value="RMtype1_S_Aco12261I-TRD2-CR2"/>
    <property type="match status" value="1"/>
</dbReference>
<dbReference type="EMBL" id="ACCR02000004">
    <property type="protein sequence ID" value="EFI83883.1"/>
    <property type="molecule type" value="Genomic_DNA"/>
</dbReference>
<sequence>MCSYFSLNSLLSYTLFLNIISVMELNFGEIDAWEQRKLGEIANRFDNLRIPVTASDRIAGTTPYYGANGIQDYVEGFTHKGEYVLIAEDGANDLINYPVQYVNEKIWVNNHAHVIQGIDRVSDNKFLMNAIKSINIEPFLVGGGRAKLTSNTLMKLPVKIPTFLEQKKIGTFFQQLDNTITLHHSKIEKLTTLKKAYLKNLFI</sequence>
<organism evidence="5 6">
    <name type="scientific">Listeria grayi DSM 20601</name>
    <dbReference type="NCBI Taxonomy" id="525367"/>
    <lineage>
        <taxon>Bacteria</taxon>
        <taxon>Bacillati</taxon>
        <taxon>Bacillota</taxon>
        <taxon>Bacilli</taxon>
        <taxon>Bacillales</taxon>
        <taxon>Listeriaceae</taxon>
        <taxon>Listeria</taxon>
    </lineage>
</organism>
<dbReference type="GO" id="GO:0009307">
    <property type="term" value="P:DNA restriction-modification system"/>
    <property type="evidence" value="ECO:0007669"/>
    <property type="project" value="UniProtKB-KW"/>
</dbReference>
<evidence type="ECO:0000256" key="2">
    <source>
        <dbReference type="ARBA" id="ARBA00022747"/>
    </source>
</evidence>
<dbReference type="InterPro" id="IPR000055">
    <property type="entry name" value="Restrct_endonuc_typeI_TRD"/>
</dbReference>
<dbReference type="PANTHER" id="PTHR30408">
    <property type="entry name" value="TYPE-1 RESTRICTION ENZYME ECOKI SPECIFICITY PROTEIN"/>
    <property type="match status" value="1"/>
</dbReference>